<feature type="domain" description="TonB-dependent receptor plug" evidence="19">
    <location>
        <begin position="54"/>
        <end position="149"/>
    </location>
</feature>
<proteinExistence type="inferred from homology"/>
<dbReference type="GO" id="GO:0044718">
    <property type="term" value="P:siderophore transmembrane transport"/>
    <property type="evidence" value="ECO:0007669"/>
    <property type="project" value="TreeGrafter"/>
</dbReference>
<evidence type="ECO:0000256" key="11">
    <source>
        <dbReference type="ARBA" id="ARBA00023136"/>
    </source>
</evidence>
<organism evidence="20 21">
    <name type="scientific">Halopseudomonas pachastrellae</name>
    <dbReference type="NCBI Taxonomy" id="254161"/>
    <lineage>
        <taxon>Bacteria</taxon>
        <taxon>Pseudomonadati</taxon>
        <taxon>Pseudomonadota</taxon>
        <taxon>Gammaproteobacteria</taxon>
        <taxon>Pseudomonadales</taxon>
        <taxon>Pseudomonadaceae</taxon>
        <taxon>Halopseudomonas</taxon>
    </lineage>
</organism>
<keyword evidence="12 20" id="KW-0675">Receptor</keyword>
<keyword evidence="4 14" id="KW-1134">Transmembrane beta strand</keyword>
<dbReference type="InterPro" id="IPR036942">
    <property type="entry name" value="Beta-barrel_TonB_sf"/>
</dbReference>
<reference evidence="20 21" key="1">
    <citation type="submission" date="2017-01" db="EMBL/GenBank/DDBJ databases">
        <title>Draft genome sequence of Pseudomonas pachastrellae type strain CCUG 46540T from a deep sea.</title>
        <authorList>
            <person name="Gomila M."/>
            <person name="Mulet M."/>
            <person name="Lalucat J."/>
            <person name="Garcia-Valdes E."/>
        </authorList>
    </citation>
    <scope>NUCLEOTIDE SEQUENCE [LARGE SCALE GENOMIC DNA]</scope>
    <source>
        <strain evidence="20 21">CCUG 46540</strain>
    </source>
</reference>
<evidence type="ECO:0000256" key="13">
    <source>
        <dbReference type="ARBA" id="ARBA00023237"/>
    </source>
</evidence>
<accession>A0A1S8DKU7</accession>
<keyword evidence="7 17" id="KW-0732">Signal</keyword>
<dbReference type="PROSITE" id="PS01156">
    <property type="entry name" value="TONB_DEPENDENT_REC_2"/>
    <property type="match status" value="1"/>
</dbReference>
<dbReference type="InterPro" id="IPR039426">
    <property type="entry name" value="TonB-dep_rcpt-like"/>
</dbReference>
<dbReference type="Proteomes" id="UP000242847">
    <property type="component" value="Unassembled WGS sequence"/>
</dbReference>
<dbReference type="STRING" id="254161.SAMN05216256_11377"/>
<evidence type="ECO:0000256" key="8">
    <source>
        <dbReference type="ARBA" id="ARBA00023004"/>
    </source>
</evidence>
<evidence type="ECO:0000313" key="21">
    <source>
        <dbReference type="Proteomes" id="UP000242847"/>
    </source>
</evidence>
<dbReference type="InterPro" id="IPR010105">
    <property type="entry name" value="TonB_sidphr_rcpt"/>
</dbReference>
<protein>
    <submittedName>
        <fullName evidence="20">TonB-dependent siderophore receptor</fullName>
    </submittedName>
</protein>
<keyword evidence="3 14" id="KW-0813">Transport</keyword>
<dbReference type="Gene3D" id="2.40.170.20">
    <property type="entry name" value="TonB-dependent receptor, beta-barrel domain"/>
    <property type="match status" value="1"/>
</dbReference>
<keyword evidence="10 16" id="KW-0798">TonB box</keyword>
<evidence type="ECO:0000256" key="12">
    <source>
        <dbReference type="ARBA" id="ARBA00023170"/>
    </source>
</evidence>
<evidence type="ECO:0000256" key="16">
    <source>
        <dbReference type="RuleBase" id="RU003357"/>
    </source>
</evidence>
<dbReference type="AlphaFoldDB" id="A0A1S8DKU7"/>
<dbReference type="GO" id="GO:0038023">
    <property type="term" value="F:signaling receptor activity"/>
    <property type="evidence" value="ECO:0007669"/>
    <property type="project" value="InterPro"/>
</dbReference>
<evidence type="ECO:0000256" key="1">
    <source>
        <dbReference type="ARBA" id="ARBA00004571"/>
    </source>
</evidence>
<dbReference type="InterPro" id="IPR000531">
    <property type="entry name" value="Beta-barrel_TonB"/>
</dbReference>
<dbReference type="RefSeq" id="WP_083724698.1">
    <property type="nucleotide sequence ID" value="NZ_FOUD01000013.1"/>
</dbReference>
<keyword evidence="11 14" id="KW-0472">Membrane</keyword>
<sequence>MSADLNRRGARIPHYLSPLSLAVAVAFSPVLMAADDDSSDELALPTMQVWGTQVSSSSEFLSDQDISIKQADHLSDLLRDIPGVDVGGTHSVTQRINIRGLNETDLDIRLDGASQYASMFHHIGNLTLNPDIIQMADVQVGNNSVRSAAVGGSVSFETKNALDLLRAGEDFGMRVYGGYGSNAYHQGSVTAYGRLSDKVDAMVYGYTIDRDNFDDGDGQQTFGSDGTVSDILVKFGVEPSFGHRFELSHDHYRDKGDYSPRPDMAGSANAGLSGDLELPTEYTRDTTSLRYQYDAGGNTTANATLYRNAMELNRDESQITIRWPGNRLSDNTAEAENLGATLELTSLAELAGMQHEVTYGTLYNRQESRAQYGNDPWIDENAITTAGYVEDRISLTDRLTVTPGVRYDHFERNAETGSDTFDEVTWALGLEFAVNQNLTLFASARELFKPPQLLETFVYYQNGTILADDIKAQTGLNKEIGARYQQQFGEHRINANLTLFQTDLDDYFANTYDGTLNSGAGGYIIGNNGDVEIEGFEASVGYGIGEFNSRLSYAKSDADNKTNNTPALDYNGRSMDVGDSIALNLSYYFPAVGVETGWNSQWVLTEDNVMPGTPDKDSYNVHSVYAQWVPPQADRLTLTLSVDNLFDEQYYSHASRTGVARGFELDDYEPGRNIKVSAAYQF</sequence>
<keyword evidence="9" id="KW-0406">Ion transport</keyword>
<keyword evidence="5" id="KW-0410">Iron transport</keyword>
<feature type="domain" description="TonB-dependent receptor-like beta-barrel" evidence="18">
    <location>
        <begin position="250"/>
        <end position="645"/>
    </location>
</feature>
<dbReference type="PROSITE" id="PS52016">
    <property type="entry name" value="TONB_DEPENDENT_REC_3"/>
    <property type="match status" value="1"/>
</dbReference>
<comment type="caution">
    <text evidence="20">The sequence shown here is derived from an EMBL/GenBank/DDBJ whole genome shotgun (WGS) entry which is preliminary data.</text>
</comment>
<dbReference type="NCBIfam" id="TIGR01783">
    <property type="entry name" value="TonB-siderophor"/>
    <property type="match status" value="1"/>
</dbReference>
<feature type="chain" id="PRO_5010567154" evidence="17">
    <location>
        <begin position="34"/>
        <end position="682"/>
    </location>
</feature>
<evidence type="ECO:0000256" key="10">
    <source>
        <dbReference type="ARBA" id="ARBA00023077"/>
    </source>
</evidence>
<gene>
    <name evidence="20" type="ORF">BXT89_03390</name>
</gene>
<evidence type="ECO:0000256" key="4">
    <source>
        <dbReference type="ARBA" id="ARBA00022452"/>
    </source>
</evidence>
<evidence type="ECO:0000256" key="7">
    <source>
        <dbReference type="ARBA" id="ARBA00022729"/>
    </source>
</evidence>
<dbReference type="PANTHER" id="PTHR30069">
    <property type="entry name" value="TONB-DEPENDENT OUTER MEMBRANE RECEPTOR"/>
    <property type="match status" value="1"/>
</dbReference>
<comment type="similarity">
    <text evidence="2 14 16">Belongs to the TonB-dependent receptor family.</text>
</comment>
<evidence type="ECO:0000256" key="14">
    <source>
        <dbReference type="PROSITE-ProRule" id="PRU01360"/>
    </source>
</evidence>
<feature type="signal peptide" evidence="17">
    <location>
        <begin position="1"/>
        <end position="33"/>
    </location>
</feature>
<dbReference type="OrthoDB" id="9760494at2"/>
<keyword evidence="13 14" id="KW-0998">Cell outer membrane</keyword>
<dbReference type="GO" id="GO:0009279">
    <property type="term" value="C:cell outer membrane"/>
    <property type="evidence" value="ECO:0007669"/>
    <property type="project" value="UniProtKB-SubCell"/>
</dbReference>
<evidence type="ECO:0000256" key="3">
    <source>
        <dbReference type="ARBA" id="ARBA00022448"/>
    </source>
</evidence>
<dbReference type="InterPro" id="IPR010917">
    <property type="entry name" value="TonB_rcpt_CS"/>
</dbReference>
<evidence type="ECO:0000256" key="15">
    <source>
        <dbReference type="PROSITE-ProRule" id="PRU10144"/>
    </source>
</evidence>
<dbReference type="InterPro" id="IPR012910">
    <property type="entry name" value="Plug_dom"/>
</dbReference>
<evidence type="ECO:0000313" key="20">
    <source>
        <dbReference type="EMBL" id="ONM45240.1"/>
    </source>
</evidence>
<dbReference type="PANTHER" id="PTHR30069:SF41">
    <property type="entry name" value="HEME_HEMOPEXIN UTILIZATION PROTEIN C"/>
    <property type="match status" value="1"/>
</dbReference>
<dbReference type="Pfam" id="PF00593">
    <property type="entry name" value="TonB_dep_Rec_b-barrel"/>
    <property type="match status" value="1"/>
</dbReference>
<evidence type="ECO:0000256" key="17">
    <source>
        <dbReference type="SAM" id="SignalP"/>
    </source>
</evidence>
<evidence type="ECO:0000259" key="19">
    <source>
        <dbReference type="Pfam" id="PF07715"/>
    </source>
</evidence>
<evidence type="ECO:0000256" key="9">
    <source>
        <dbReference type="ARBA" id="ARBA00023065"/>
    </source>
</evidence>
<dbReference type="CDD" id="cd01347">
    <property type="entry name" value="ligand_gated_channel"/>
    <property type="match status" value="1"/>
</dbReference>
<keyword evidence="8" id="KW-0408">Iron</keyword>
<evidence type="ECO:0000259" key="18">
    <source>
        <dbReference type="Pfam" id="PF00593"/>
    </source>
</evidence>
<feature type="short sequence motif" description="TonB C-terminal box" evidence="15">
    <location>
        <begin position="665"/>
        <end position="682"/>
    </location>
</feature>
<dbReference type="InterPro" id="IPR037066">
    <property type="entry name" value="Plug_dom_sf"/>
</dbReference>
<dbReference type="Pfam" id="PF07715">
    <property type="entry name" value="Plug"/>
    <property type="match status" value="1"/>
</dbReference>
<dbReference type="GO" id="GO:0015344">
    <property type="term" value="F:siderophore uptake transmembrane transporter activity"/>
    <property type="evidence" value="ECO:0007669"/>
    <property type="project" value="TreeGrafter"/>
</dbReference>
<evidence type="ECO:0000256" key="6">
    <source>
        <dbReference type="ARBA" id="ARBA00022692"/>
    </source>
</evidence>
<comment type="subcellular location">
    <subcellularLocation>
        <location evidence="1 14">Cell outer membrane</location>
        <topology evidence="1 14">Multi-pass membrane protein</topology>
    </subcellularLocation>
</comment>
<dbReference type="Gene3D" id="2.170.130.10">
    <property type="entry name" value="TonB-dependent receptor, plug domain"/>
    <property type="match status" value="1"/>
</dbReference>
<keyword evidence="6 14" id="KW-0812">Transmembrane</keyword>
<dbReference type="SUPFAM" id="SSF56935">
    <property type="entry name" value="Porins"/>
    <property type="match status" value="1"/>
</dbReference>
<evidence type="ECO:0000256" key="2">
    <source>
        <dbReference type="ARBA" id="ARBA00009810"/>
    </source>
</evidence>
<name>A0A1S8DKU7_9GAMM</name>
<evidence type="ECO:0000256" key="5">
    <source>
        <dbReference type="ARBA" id="ARBA00022496"/>
    </source>
</evidence>
<keyword evidence="21" id="KW-1185">Reference proteome</keyword>
<dbReference type="EMBL" id="MUBC01000005">
    <property type="protein sequence ID" value="ONM45240.1"/>
    <property type="molecule type" value="Genomic_DNA"/>
</dbReference>